<dbReference type="PROSITE" id="PS00107">
    <property type="entry name" value="PROTEIN_KINASE_ATP"/>
    <property type="match status" value="1"/>
</dbReference>
<dbReference type="Gene3D" id="3.30.200.20">
    <property type="entry name" value="Phosphorylase Kinase, domain 1"/>
    <property type="match status" value="1"/>
</dbReference>
<dbReference type="GO" id="GO:0004714">
    <property type="term" value="F:transmembrane receptor protein tyrosine kinase activity"/>
    <property type="evidence" value="ECO:0007669"/>
    <property type="project" value="TreeGrafter"/>
</dbReference>
<proteinExistence type="predicted"/>
<reference evidence="4" key="1">
    <citation type="submission" date="2023-10" db="EMBL/GenBank/DDBJ databases">
        <title>Genome assembly of Pristionchus species.</title>
        <authorList>
            <person name="Yoshida K."/>
            <person name="Sommer R.J."/>
        </authorList>
    </citation>
    <scope>NUCLEOTIDE SEQUENCE</scope>
    <source>
        <strain evidence="4">RS0144</strain>
    </source>
</reference>
<dbReference type="Proteomes" id="UP001432027">
    <property type="component" value="Unassembled WGS sequence"/>
</dbReference>
<keyword evidence="2" id="KW-0067">ATP-binding</keyword>
<dbReference type="PANTHER" id="PTHR24416:SF611">
    <property type="entry name" value="TYROSINE-PROTEIN KINASE TRANSMEMBRANE RECEPTOR ROR"/>
    <property type="match status" value="1"/>
</dbReference>
<keyword evidence="2" id="KW-0547">Nucleotide-binding</keyword>
<dbReference type="PANTHER" id="PTHR24416">
    <property type="entry name" value="TYROSINE-PROTEIN KINASE RECEPTOR"/>
    <property type="match status" value="1"/>
</dbReference>
<sequence length="136" mass="14982">LQNSEPSWEYAIGAITSGDEIGHGVSGRVFKGRLGGRTVALKYMHFVGTTTDDVKNEVAIARQCDHPNILKTIGICLSPPIIITEIMETSLERFLRSRSTLSDVNRLTVAQQIASGMIYLESKCILHRDLAARNIL</sequence>
<dbReference type="PROSITE" id="PS50011">
    <property type="entry name" value="PROTEIN_KINASE_DOM"/>
    <property type="match status" value="1"/>
</dbReference>
<comment type="subcellular location">
    <subcellularLocation>
        <location evidence="1">Membrane</location>
        <topology evidence="1">Single-pass membrane protein</topology>
    </subcellularLocation>
</comment>
<dbReference type="GO" id="GO:0005886">
    <property type="term" value="C:plasma membrane"/>
    <property type="evidence" value="ECO:0007669"/>
    <property type="project" value="TreeGrafter"/>
</dbReference>
<evidence type="ECO:0000313" key="5">
    <source>
        <dbReference type="Proteomes" id="UP001432027"/>
    </source>
</evidence>
<feature type="binding site" evidence="2">
    <location>
        <position position="42"/>
    </location>
    <ligand>
        <name>ATP</name>
        <dbReference type="ChEBI" id="CHEBI:30616"/>
    </ligand>
</feature>
<name>A0AAV5U521_9BILA</name>
<dbReference type="InterPro" id="IPR011009">
    <property type="entry name" value="Kinase-like_dom_sf"/>
</dbReference>
<dbReference type="InterPro" id="IPR017441">
    <property type="entry name" value="Protein_kinase_ATP_BS"/>
</dbReference>
<dbReference type="EMBL" id="BTSX01000005">
    <property type="protein sequence ID" value="GMT01939.1"/>
    <property type="molecule type" value="Genomic_DNA"/>
</dbReference>
<dbReference type="GO" id="GO:0007169">
    <property type="term" value="P:cell surface receptor protein tyrosine kinase signaling pathway"/>
    <property type="evidence" value="ECO:0007669"/>
    <property type="project" value="TreeGrafter"/>
</dbReference>
<dbReference type="AlphaFoldDB" id="A0AAV5U521"/>
<protein>
    <recommendedName>
        <fullName evidence="3">Protein kinase domain-containing protein</fullName>
    </recommendedName>
</protein>
<evidence type="ECO:0000259" key="3">
    <source>
        <dbReference type="PROSITE" id="PS50011"/>
    </source>
</evidence>
<organism evidence="4 5">
    <name type="scientific">Pristionchus entomophagus</name>
    <dbReference type="NCBI Taxonomy" id="358040"/>
    <lineage>
        <taxon>Eukaryota</taxon>
        <taxon>Metazoa</taxon>
        <taxon>Ecdysozoa</taxon>
        <taxon>Nematoda</taxon>
        <taxon>Chromadorea</taxon>
        <taxon>Rhabditida</taxon>
        <taxon>Rhabditina</taxon>
        <taxon>Diplogasteromorpha</taxon>
        <taxon>Diplogasteroidea</taxon>
        <taxon>Neodiplogasteridae</taxon>
        <taxon>Pristionchus</taxon>
    </lineage>
</organism>
<dbReference type="InterPro" id="IPR020635">
    <property type="entry name" value="Tyr_kinase_cat_dom"/>
</dbReference>
<dbReference type="InterPro" id="IPR001245">
    <property type="entry name" value="Ser-Thr/Tyr_kinase_cat_dom"/>
</dbReference>
<dbReference type="InterPro" id="IPR000719">
    <property type="entry name" value="Prot_kinase_dom"/>
</dbReference>
<gene>
    <name evidence="4" type="ORF">PENTCL1PPCAC_24113</name>
</gene>
<dbReference type="GO" id="GO:0043235">
    <property type="term" value="C:receptor complex"/>
    <property type="evidence" value="ECO:0007669"/>
    <property type="project" value="TreeGrafter"/>
</dbReference>
<dbReference type="SMART" id="SM00219">
    <property type="entry name" value="TyrKc"/>
    <property type="match status" value="1"/>
</dbReference>
<evidence type="ECO:0000256" key="2">
    <source>
        <dbReference type="PROSITE-ProRule" id="PRU10141"/>
    </source>
</evidence>
<feature type="non-terminal residue" evidence="4">
    <location>
        <position position="1"/>
    </location>
</feature>
<keyword evidence="5" id="KW-1185">Reference proteome</keyword>
<feature type="non-terminal residue" evidence="4">
    <location>
        <position position="136"/>
    </location>
</feature>
<feature type="domain" description="Protein kinase" evidence="3">
    <location>
        <begin position="15"/>
        <end position="136"/>
    </location>
</feature>
<evidence type="ECO:0000313" key="4">
    <source>
        <dbReference type="EMBL" id="GMT01939.1"/>
    </source>
</evidence>
<accession>A0AAV5U521</accession>
<dbReference type="SUPFAM" id="SSF56112">
    <property type="entry name" value="Protein kinase-like (PK-like)"/>
    <property type="match status" value="1"/>
</dbReference>
<comment type="caution">
    <text evidence="4">The sequence shown here is derived from an EMBL/GenBank/DDBJ whole genome shotgun (WGS) entry which is preliminary data.</text>
</comment>
<dbReference type="Gene3D" id="1.10.510.10">
    <property type="entry name" value="Transferase(Phosphotransferase) domain 1"/>
    <property type="match status" value="1"/>
</dbReference>
<dbReference type="Pfam" id="PF07714">
    <property type="entry name" value="PK_Tyr_Ser-Thr"/>
    <property type="match status" value="1"/>
</dbReference>
<dbReference type="InterPro" id="IPR050122">
    <property type="entry name" value="RTK"/>
</dbReference>
<dbReference type="GO" id="GO:0005524">
    <property type="term" value="F:ATP binding"/>
    <property type="evidence" value="ECO:0007669"/>
    <property type="project" value="UniProtKB-UniRule"/>
</dbReference>
<evidence type="ECO:0000256" key="1">
    <source>
        <dbReference type="ARBA" id="ARBA00004167"/>
    </source>
</evidence>